<dbReference type="Proteomes" id="UP000812287">
    <property type="component" value="Unassembled WGS sequence"/>
</dbReference>
<evidence type="ECO:0000313" key="2">
    <source>
        <dbReference type="Proteomes" id="UP000812287"/>
    </source>
</evidence>
<dbReference type="EMBL" id="MU250541">
    <property type="protein sequence ID" value="KAG7444160.1"/>
    <property type="molecule type" value="Genomic_DNA"/>
</dbReference>
<sequence length="70" mass="7619">MALLAALLLPVPKVDVNGQFLRSILLEESVSCCSAGSHSFIFDDSVFVARLGSSMSRYPSLLTRESQDIE</sequence>
<proteinExistence type="predicted"/>
<dbReference type="AlphaFoldDB" id="A0A9P7VP72"/>
<accession>A0A9P7VP72</accession>
<reference evidence="1" key="1">
    <citation type="submission" date="2020-11" db="EMBL/GenBank/DDBJ databases">
        <title>Adaptations for nitrogen fixation in a non-lichenized fungal sporocarp promotes dispersal by wood-feeding termites.</title>
        <authorList>
            <consortium name="DOE Joint Genome Institute"/>
            <person name="Koch R.A."/>
            <person name="Yoon G."/>
            <person name="Arayal U."/>
            <person name="Lail K."/>
            <person name="Amirebrahimi M."/>
            <person name="Labutti K."/>
            <person name="Lipzen A."/>
            <person name="Riley R."/>
            <person name="Barry K."/>
            <person name="Henrissat B."/>
            <person name="Grigoriev I.V."/>
            <person name="Herr J.R."/>
            <person name="Aime M.C."/>
        </authorList>
    </citation>
    <scope>NUCLEOTIDE SEQUENCE</scope>
    <source>
        <strain evidence="1">MCA 3950</strain>
    </source>
</reference>
<keyword evidence="2" id="KW-1185">Reference proteome</keyword>
<comment type="caution">
    <text evidence="1">The sequence shown here is derived from an EMBL/GenBank/DDBJ whole genome shotgun (WGS) entry which is preliminary data.</text>
</comment>
<organism evidence="1 2">
    <name type="scientific">Guyanagaster necrorhizus</name>
    <dbReference type="NCBI Taxonomy" id="856835"/>
    <lineage>
        <taxon>Eukaryota</taxon>
        <taxon>Fungi</taxon>
        <taxon>Dikarya</taxon>
        <taxon>Basidiomycota</taxon>
        <taxon>Agaricomycotina</taxon>
        <taxon>Agaricomycetes</taxon>
        <taxon>Agaricomycetidae</taxon>
        <taxon>Agaricales</taxon>
        <taxon>Marasmiineae</taxon>
        <taxon>Physalacriaceae</taxon>
        <taxon>Guyanagaster</taxon>
    </lineage>
</organism>
<dbReference type="GeneID" id="66102551"/>
<name>A0A9P7VP72_9AGAR</name>
<dbReference type="RefSeq" id="XP_043037660.1">
    <property type="nucleotide sequence ID" value="XM_043180255.1"/>
</dbReference>
<protein>
    <submittedName>
        <fullName evidence="1">Uncharacterized protein</fullName>
    </submittedName>
</protein>
<gene>
    <name evidence="1" type="ORF">BT62DRAFT_255070</name>
</gene>
<evidence type="ECO:0000313" key="1">
    <source>
        <dbReference type="EMBL" id="KAG7444160.1"/>
    </source>
</evidence>